<gene>
    <name evidence="2" type="ORF">A3G14_00085</name>
</gene>
<feature type="transmembrane region" description="Helical" evidence="1">
    <location>
        <begin position="142"/>
        <end position="160"/>
    </location>
</feature>
<protein>
    <recommendedName>
        <fullName evidence="4">Glycosyltransferase RgtA/B/C/D-like domain-containing protein</fullName>
    </recommendedName>
</protein>
<keyword evidence="1" id="KW-1133">Transmembrane helix</keyword>
<evidence type="ECO:0000313" key="3">
    <source>
        <dbReference type="Proteomes" id="UP000177300"/>
    </source>
</evidence>
<keyword evidence="1" id="KW-0472">Membrane</keyword>
<proteinExistence type="predicted"/>
<evidence type="ECO:0000256" key="1">
    <source>
        <dbReference type="SAM" id="Phobius"/>
    </source>
</evidence>
<organism evidence="2 3">
    <name type="scientific">Candidatus Curtissbacteria bacterium RIFCSPLOWO2_12_FULL_38_9</name>
    <dbReference type="NCBI Taxonomy" id="1797735"/>
    <lineage>
        <taxon>Bacteria</taxon>
        <taxon>Candidatus Curtissiibacteriota</taxon>
    </lineage>
</organism>
<feature type="transmembrane region" description="Helical" evidence="1">
    <location>
        <begin position="307"/>
        <end position="323"/>
    </location>
</feature>
<comment type="caution">
    <text evidence="2">The sequence shown here is derived from an EMBL/GenBank/DDBJ whole genome shotgun (WGS) entry which is preliminary data.</text>
</comment>
<accession>A0A1F5I7N9</accession>
<dbReference type="Proteomes" id="UP000177300">
    <property type="component" value="Unassembled WGS sequence"/>
</dbReference>
<name>A0A1F5I7N9_9BACT</name>
<keyword evidence="1" id="KW-0812">Transmembrane</keyword>
<feature type="transmembrane region" description="Helical" evidence="1">
    <location>
        <begin position="95"/>
        <end position="116"/>
    </location>
</feature>
<evidence type="ECO:0000313" key="2">
    <source>
        <dbReference type="EMBL" id="OGE12408.1"/>
    </source>
</evidence>
<dbReference type="AlphaFoldDB" id="A0A1F5I7N9"/>
<feature type="transmembrane region" description="Helical" evidence="1">
    <location>
        <begin position="280"/>
        <end position="298"/>
    </location>
</feature>
<dbReference type="EMBL" id="MFBY01000055">
    <property type="protein sequence ID" value="OGE12408.1"/>
    <property type="molecule type" value="Genomic_DNA"/>
</dbReference>
<feature type="transmembrane region" description="Helical" evidence="1">
    <location>
        <begin position="212"/>
        <end position="231"/>
    </location>
</feature>
<feature type="transmembrane region" description="Helical" evidence="1">
    <location>
        <begin position="172"/>
        <end position="200"/>
    </location>
</feature>
<feature type="transmembrane region" description="Helical" evidence="1">
    <location>
        <begin position="12"/>
        <end position="36"/>
    </location>
</feature>
<feature type="transmembrane region" description="Helical" evidence="1">
    <location>
        <begin position="329"/>
        <end position="347"/>
    </location>
</feature>
<sequence length="513" mass="60184">MKTKKYLKFVRSFGYLKILVLTIVSFNIFLGSWYFIHGDLDLNTDVARDFLILNEIEQKKFILIGPRSGIGGVYHGPLWAYLNYPAYLLSNADPIAVGWFWVLLVILFLFSSFLVVKDIFGRIPAYFYVVLMSLFFVKETKYFIHVHGLIFTAPFFYWSLLKYTEKFNPKFLILSVLLAGLLIQFELAMISLIPIIFAYIFLNLLLKRRNKLYHLFLFVFLLIPFSTFILFDVRHDFFQLKNIQIYLADRANTWIDLPKFLLNRADFIVNAAFQFSTSKYVGNFFILILFCALLAFTYRSTKFKRHYILFVFLTVVYFLFTLINKSALLGHHTFIFTPLAIIVLASLTIGKHKFAALIIVVALIITNQIGVIERLVSDYSKTSKYDDSWKNLNAITQFVFRGEESEFGYFLYSPDKLAYESKFAMVYQTKRFENKKAFYFKKMPVTYIISTPPPPEDPYVSQTYWRESQINIKTDPVFREEFPNGYFVERFELSEEEIKKPVSAGEDSGLHFR</sequence>
<reference evidence="2 3" key="1">
    <citation type="journal article" date="2016" name="Nat. Commun.">
        <title>Thousands of microbial genomes shed light on interconnected biogeochemical processes in an aquifer system.</title>
        <authorList>
            <person name="Anantharaman K."/>
            <person name="Brown C.T."/>
            <person name="Hug L.A."/>
            <person name="Sharon I."/>
            <person name="Castelle C.J."/>
            <person name="Probst A.J."/>
            <person name="Thomas B.C."/>
            <person name="Singh A."/>
            <person name="Wilkins M.J."/>
            <person name="Karaoz U."/>
            <person name="Brodie E.L."/>
            <person name="Williams K.H."/>
            <person name="Hubbard S.S."/>
            <person name="Banfield J.F."/>
        </authorList>
    </citation>
    <scope>NUCLEOTIDE SEQUENCE [LARGE SCALE GENOMIC DNA]</scope>
</reference>
<feature type="transmembrane region" description="Helical" evidence="1">
    <location>
        <begin position="354"/>
        <end position="372"/>
    </location>
</feature>
<evidence type="ECO:0008006" key="4">
    <source>
        <dbReference type="Google" id="ProtNLM"/>
    </source>
</evidence>